<evidence type="ECO:0000256" key="9">
    <source>
        <dbReference type="ARBA" id="ARBA00022900"/>
    </source>
</evidence>
<comment type="caution">
    <text evidence="14">The sequence shown here is derived from an EMBL/GenBank/DDBJ whole genome shotgun (WGS) entry which is preliminary data.</text>
</comment>
<dbReference type="InterPro" id="IPR002223">
    <property type="entry name" value="Kunitz_BPTI"/>
</dbReference>
<keyword evidence="10" id="KW-0157">Chromophore</keyword>
<dbReference type="Gene3D" id="4.10.410.10">
    <property type="entry name" value="Pancreatic trypsin inhibitor Kunitz domain"/>
    <property type="match status" value="2"/>
</dbReference>
<dbReference type="AlphaFoldDB" id="A0A401RF64"/>
<dbReference type="EMBL" id="BEZZ01002570">
    <property type="protein sequence ID" value="GCC16767.1"/>
    <property type="molecule type" value="Genomic_DNA"/>
</dbReference>
<dbReference type="PRINTS" id="PR00759">
    <property type="entry name" value="BASICPTASE"/>
</dbReference>
<dbReference type="SUPFAM" id="SSF57362">
    <property type="entry name" value="BPTI-like"/>
    <property type="match status" value="2"/>
</dbReference>
<evidence type="ECO:0000256" key="6">
    <source>
        <dbReference type="ARBA" id="ARBA00022690"/>
    </source>
</evidence>
<evidence type="ECO:0000313" key="15">
    <source>
        <dbReference type="Proteomes" id="UP000287033"/>
    </source>
</evidence>
<dbReference type="PROSITE" id="PS50279">
    <property type="entry name" value="BPTI_KUNITZ_2"/>
    <property type="match status" value="2"/>
</dbReference>
<dbReference type="Pfam" id="PF00061">
    <property type="entry name" value="Lipocalin"/>
    <property type="match status" value="1"/>
</dbReference>
<dbReference type="STRING" id="137246.A0A401RF64"/>
<dbReference type="OrthoDB" id="9949223at2759"/>
<dbReference type="CDD" id="cd22597">
    <property type="entry name" value="Kunitz_bikunin_2-like"/>
    <property type="match status" value="1"/>
</dbReference>
<evidence type="ECO:0000256" key="7">
    <source>
        <dbReference type="ARBA" id="ARBA00022729"/>
    </source>
</evidence>
<organism evidence="14 15">
    <name type="scientific">Chiloscyllium punctatum</name>
    <name type="common">Brownbanded bambooshark</name>
    <name type="synonym">Hemiscyllium punctatum</name>
    <dbReference type="NCBI Taxonomy" id="137246"/>
    <lineage>
        <taxon>Eukaryota</taxon>
        <taxon>Metazoa</taxon>
        <taxon>Chordata</taxon>
        <taxon>Craniata</taxon>
        <taxon>Vertebrata</taxon>
        <taxon>Chondrichthyes</taxon>
        <taxon>Elasmobranchii</taxon>
        <taxon>Galeomorphii</taxon>
        <taxon>Galeoidea</taxon>
        <taxon>Orectolobiformes</taxon>
        <taxon>Hemiscylliidae</taxon>
        <taxon>Chiloscyllium</taxon>
    </lineage>
</organism>
<dbReference type="Proteomes" id="UP000287033">
    <property type="component" value="Unassembled WGS sequence"/>
</dbReference>
<dbReference type="PANTHER" id="PTHR46676">
    <property type="entry name" value="PROTEIN AMBP"/>
    <property type="match status" value="1"/>
</dbReference>
<gene>
    <name evidence="14" type="ORF">chiPu_0020394</name>
</gene>
<keyword evidence="15" id="KW-1185">Reference proteome</keyword>
<dbReference type="Gene3D" id="2.40.128.20">
    <property type="match status" value="1"/>
</dbReference>
<keyword evidence="5" id="KW-0165">Cleavage on pair of basic residues</keyword>
<dbReference type="SUPFAM" id="SSF50814">
    <property type="entry name" value="Lipocalins"/>
    <property type="match status" value="1"/>
</dbReference>
<dbReference type="InterPro" id="IPR000566">
    <property type="entry name" value="Lipocln_cytosolic_FA-bd_dom"/>
</dbReference>
<dbReference type="InterPro" id="IPR002968">
    <property type="entry name" value="A1-microglobln"/>
</dbReference>
<reference evidence="14 15" key="1">
    <citation type="journal article" date="2018" name="Nat. Ecol. Evol.">
        <title>Shark genomes provide insights into elasmobranch evolution and the origin of vertebrates.</title>
        <authorList>
            <person name="Hara Y"/>
            <person name="Yamaguchi K"/>
            <person name="Onimaru K"/>
            <person name="Kadota M"/>
            <person name="Koyanagi M"/>
            <person name="Keeley SD"/>
            <person name="Tatsumi K"/>
            <person name="Tanaka K"/>
            <person name="Motone F"/>
            <person name="Kageyama Y"/>
            <person name="Nozu R"/>
            <person name="Adachi N"/>
            <person name="Nishimura O"/>
            <person name="Nakagawa R"/>
            <person name="Tanegashima C"/>
            <person name="Kiyatake I"/>
            <person name="Matsumoto R"/>
            <person name="Murakumo K"/>
            <person name="Nishida K"/>
            <person name="Terakita A"/>
            <person name="Kuratani S"/>
            <person name="Sato K"/>
            <person name="Hyodo S Kuraku.S."/>
        </authorList>
    </citation>
    <scope>NUCLEOTIDE SEQUENCE [LARGE SCALE GENOMIC DNA]</scope>
</reference>
<keyword evidence="6" id="KW-0646">Protease inhibitor</keyword>
<dbReference type="InterPro" id="IPR029856">
    <property type="entry name" value="AMBP"/>
</dbReference>
<accession>A0A401RF64</accession>
<evidence type="ECO:0000256" key="2">
    <source>
        <dbReference type="ARBA" id="ARBA00008238"/>
    </source>
</evidence>
<dbReference type="PROSITE" id="PS00280">
    <property type="entry name" value="BPTI_KUNITZ_1"/>
    <property type="match status" value="2"/>
</dbReference>
<dbReference type="InterPro" id="IPR036880">
    <property type="entry name" value="Kunitz_BPTI_sf"/>
</dbReference>
<evidence type="ECO:0000259" key="13">
    <source>
        <dbReference type="PROSITE" id="PS50279"/>
    </source>
</evidence>
<evidence type="ECO:0000256" key="11">
    <source>
        <dbReference type="ARBA" id="ARBA00023157"/>
    </source>
</evidence>
<feature type="non-terminal residue" evidence="14">
    <location>
        <position position="1"/>
    </location>
</feature>
<keyword evidence="9" id="KW-0722">Serine protease inhibitor</keyword>
<feature type="domain" description="BPTI/Kunitz inhibitor" evidence="13">
    <location>
        <begin position="200"/>
        <end position="250"/>
    </location>
</feature>
<dbReference type="PANTHER" id="PTHR46676:SF1">
    <property type="entry name" value="PROTEIN AMBP"/>
    <property type="match status" value="1"/>
</dbReference>
<proteinExistence type="inferred from homology"/>
<dbReference type="GO" id="GO:0004867">
    <property type="term" value="F:serine-type endopeptidase inhibitor activity"/>
    <property type="evidence" value="ECO:0007669"/>
    <property type="project" value="UniProtKB-KW"/>
</dbReference>
<comment type="similarity">
    <text evidence="2">In the N-terminal section; belongs to the calycin superfamily. Lipocalin family.</text>
</comment>
<sequence length="280" mass="31290">NGSLCVQVVAEYNVQDLPGHFVFNSTNVFEATADIRVIKTNYQEYALILYDNMKGLNQTKSVALYGRTRKLRKEINEEFKEFALRHGVPEDMIIFLPESGACVPWDPIPESSVKDRKRRALGGQDEEGSGFEDFMNTTHTAGSCQLTPDAGPCFGHALKFYYNHSSMACQTFNYGGCLGNRNNFKSEQECLQRCRTVAACRLPMEPGPCKSTIPLWAFDSAAGACVPFTYSGCQGNGNKFYTKKECEEYCDAVPEGMAYMKTWLRGGVVGGKYCRTLFTY</sequence>
<keyword evidence="4" id="KW-0964">Secreted</keyword>
<evidence type="ECO:0000256" key="12">
    <source>
        <dbReference type="ARBA" id="ARBA00023180"/>
    </source>
</evidence>
<keyword evidence="12" id="KW-0325">Glycoprotein</keyword>
<evidence type="ECO:0000256" key="8">
    <source>
        <dbReference type="ARBA" id="ARBA00022737"/>
    </source>
</evidence>
<keyword evidence="11" id="KW-1015">Disulfide bond</keyword>
<evidence type="ECO:0000256" key="1">
    <source>
        <dbReference type="ARBA" id="ARBA00004613"/>
    </source>
</evidence>
<evidence type="ECO:0000256" key="5">
    <source>
        <dbReference type="ARBA" id="ARBA00022685"/>
    </source>
</evidence>
<dbReference type="Pfam" id="PF00014">
    <property type="entry name" value="Kunitz_BPTI"/>
    <property type="match status" value="2"/>
</dbReference>
<evidence type="ECO:0000256" key="10">
    <source>
        <dbReference type="ARBA" id="ARBA00022991"/>
    </source>
</evidence>
<protein>
    <recommendedName>
        <fullName evidence="3">Protein AMBP</fullName>
    </recommendedName>
</protein>
<dbReference type="InterPro" id="IPR012674">
    <property type="entry name" value="Calycin"/>
</dbReference>
<dbReference type="GO" id="GO:0005576">
    <property type="term" value="C:extracellular region"/>
    <property type="evidence" value="ECO:0007669"/>
    <property type="project" value="UniProtKB-SubCell"/>
</dbReference>
<feature type="domain" description="BPTI/Kunitz inhibitor" evidence="13">
    <location>
        <begin position="144"/>
        <end position="194"/>
    </location>
</feature>
<comment type="subcellular location">
    <subcellularLocation>
        <location evidence="1">Secreted</location>
    </subcellularLocation>
</comment>
<evidence type="ECO:0000256" key="4">
    <source>
        <dbReference type="ARBA" id="ARBA00022525"/>
    </source>
</evidence>
<dbReference type="InterPro" id="IPR020901">
    <property type="entry name" value="Prtase_inh_Kunz-CS"/>
</dbReference>
<evidence type="ECO:0000256" key="3">
    <source>
        <dbReference type="ARBA" id="ARBA00018905"/>
    </source>
</evidence>
<dbReference type="PRINTS" id="PR01215">
    <property type="entry name" value="A1MCGLOBULIN"/>
</dbReference>
<dbReference type="FunFam" id="4.10.410.10:FF:000005">
    <property type="entry name" value="Pancreatic trypsin inhibitor"/>
    <property type="match status" value="1"/>
</dbReference>
<name>A0A401RF64_CHIPU</name>
<keyword evidence="8" id="KW-0677">Repeat</keyword>
<evidence type="ECO:0000313" key="14">
    <source>
        <dbReference type="EMBL" id="GCC16767.1"/>
    </source>
</evidence>
<keyword evidence="7" id="KW-0732">Signal</keyword>
<dbReference type="SMART" id="SM00131">
    <property type="entry name" value="KU"/>
    <property type="match status" value="2"/>
</dbReference>
<dbReference type="OMA" id="THTAGSC"/>